<evidence type="ECO:0000259" key="2">
    <source>
        <dbReference type="PROSITE" id="PS51029"/>
    </source>
</evidence>
<accession>A0ABD2WLL3</accession>
<feature type="compositionally biased region" description="Basic and acidic residues" evidence="1">
    <location>
        <begin position="320"/>
        <end position="334"/>
    </location>
</feature>
<proteinExistence type="predicted"/>
<name>A0ABD2WLL3_9HYME</name>
<dbReference type="Proteomes" id="UP001627154">
    <property type="component" value="Unassembled WGS sequence"/>
</dbReference>
<feature type="compositionally biased region" description="Basic and acidic residues" evidence="1">
    <location>
        <begin position="417"/>
        <end position="458"/>
    </location>
</feature>
<sequence length="474" mass="54125">MGRRKKNLPESLSVDQETHLIAEVRKNPELWNIKHERYYNTHAKGKLWELVSAEIGCTKEIAQDSWISLKSKYKREAAKIKLPPSGSGAADVHCNSNWIHFESLRFLSDSALPQETVSNLDDLLENTSECSTYDQQNTEEQEEIFEMPLPKEYPVPNKNSNYNNSQVEKYFEAINQHVAHVPEHEKLKLWTEINSVVHQFAYPKPPTPPPPPPPPPTPPPMQPPMQLPSQPYYGMYHPHYGYALYPNDPNMASAYYPPGHLAMPIKAEPSWKRRSTQCNSNQQQTVSPPDATPPVAEDDDDCVIVDEKTFVKLSTFNRPIKQEPPDEENSETKRTRLTKKITPGEHENEKAKGQHKVNSSDTRLPLKNIENIETILENDSFMKKLADEIAKKLMSQIPREVSKERKKPKNVKKCSTKMKEDDQEVEKASKDEAKSSKDKEESSKEIEKSLKEDEKSGNDSDPTDSESNLSEEDV</sequence>
<dbReference type="EMBL" id="JBJJXI010000096">
    <property type="protein sequence ID" value="KAL3393755.1"/>
    <property type="molecule type" value="Genomic_DNA"/>
</dbReference>
<feature type="domain" description="MADF" evidence="2">
    <location>
        <begin position="19"/>
        <end position="112"/>
    </location>
</feature>
<dbReference type="PANTHER" id="PTHR12243">
    <property type="entry name" value="MADF DOMAIN TRANSCRIPTION FACTOR"/>
    <property type="match status" value="1"/>
</dbReference>
<feature type="region of interest" description="Disordered" evidence="1">
    <location>
        <begin position="201"/>
        <end position="227"/>
    </location>
</feature>
<evidence type="ECO:0000313" key="4">
    <source>
        <dbReference type="Proteomes" id="UP001627154"/>
    </source>
</evidence>
<dbReference type="InterPro" id="IPR039353">
    <property type="entry name" value="TF_Adf1"/>
</dbReference>
<reference evidence="3 4" key="1">
    <citation type="journal article" date="2024" name="bioRxiv">
        <title>A reference genome for Trichogramma kaykai: A tiny desert-dwelling parasitoid wasp with competing sex-ratio distorters.</title>
        <authorList>
            <person name="Culotta J."/>
            <person name="Lindsey A.R."/>
        </authorList>
    </citation>
    <scope>NUCLEOTIDE SEQUENCE [LARGE SCALE GENOMIC DNA]</scope>
    <source>
        <strain evidence="3 4">KSX58</strain>
    </source>
</reference>
<feature type="region of interest" description="Disordered" evidence="1">
    <location>
        <begin position="315"/>
        <end position="362"/>
    </location>
</feature>
<evidence type="ECO:0000313" key="3">
    <source>
        <dbReference type="EMBL" id="KAL3393755.1"/>
    </source>
</evidence>
<dbReference type="InterPro" id="IPR006578">
    <property type="entry name" value="MADF-dom"/>
</dbReference>
<feature type="compositionally biased region" description="Acidic residues" evidence="1">
    <location>
        <begin position="461"/>
        <end position="474"/>
    </location>
</feature>
<dbReference type="PANTHER" id="PTHR12243:SF69">
    <property type="entry name" value="SI:CH73-59F11.3"/>
    <property type="match status" value="1"/>
</dbReference>
<feature type="compositionally biased region" description="Basic and acidic residues" evidence="1">
    <location>
        <begin position="342"/>
        <end position="352"/>
    </location>
</feature>
<organism evidence="3 4">
    <name type="scientific">Trichogramma kaykai</name>
    <dbReference type="NCBI Taxonomy" id="54128"/>
    <lineage>
        <taxon>Eukaryota</taxon>
        <taxon>Metazoa</taxon>
        <taxon>Ecdysozoa</taxon>
        <taxon>Arthropoda</taxon>
        <taxon>Hexapoda</taxon>
        <taxon>Insecta</taxon>
        <taxon>Pterygota</taxon>
        <taxon>Neoptera</taxon>
        <taxon>Endopterygota</taxon>
        <taxon>Hymenoptera</taxon>
        <taxon>Apocrita</taxon>
        <taxon>Proctotrupomorpha</taxon>
        <taxon>Chalcidoidea</taxon>
        <taxon>Trichogrammatidae</taxon>
        <taxon>Trichogramma</taxon>
    </lineage>
</organism>
<dbReference type="Pfam" id="PF10545">
    <property type="entry name" value="MADF_DNA_bdg"/>
    <property type="match status" value="1"/>
</dbReference>
<feature type="region of interest" description="Disordered" evidence="1">
    <location>
        <begin position="272"/>
        <end position="297"/>
    </location>
</feature>
<gene>
    <name evidence="3" type="ORF">TKK_012006</name>
</gene>
<dbReference type="AlphaFoldDB" id="A0ABD2WLL3"/>
<feature type="region of interest" description="Disordered" evidence="1">
    <location>
        <begin position="394"/>
        <end position="474"/>
    </location>
</feature>
<feature type="compositionally biased region" description="Polar residues" evidence="1">
    <location>
        <begin position="276"/>
        <end position="287"/>
    </location>
</feature>
<comment type="caution">
    <text evidence="3">The sequence shown here is derived from an EMBL/GenBank/DDBJ whole genome shotgun (WGS) entry which is preliminary data.</text>
</comment>
<protein>
    <recommendedName>
        <fullName evidence="2">MADF domain-containing protein</fullName>
    </recommendedName>
</protein>
<feature type="compositionally biased region" description="Pro residues" evidence="1">
    <location>
        <begin position="203"/>
        <end position="226"/>
    </location>
</feature>
<evidence type="ECO:0000256" key="1">
    <source>
        <dbReference type="SAM" id="MobiDB-lite"/>
    </source>
</evidence>
<dbReference type="PROSITE" id="PS51029">
    <property type="entry name" value="MADF"/>
    <property type="match status" value="1"/>
</dbReference>
<dbReference type="SMART" id="SM00595">
    <property type="entry name" value="MADF"/>
    <property type="match status" value="1"/>
</dbReference>
<feature type="compositionally biased region" description="Basic residues" evidence="1">
    <location>
        <begin position="404"/>
        <end position="416"/>
    </location>
</feature>
<keyword evidence="4" id="KW-1185">Reference proteome</keyword>